<evidence type="ECO:0000256" key="2">
    <source>
        <dbReference type="SAM" id="Phobius"/>
    </source>
</evidence>
<feature type="compositionally biased region" description="Low complexity" evidence="1">
    <location>
        <begin position="107"/>
        <end position="124"/>
    </location>
</feature>
<feature type="transmembrane region" description="Helical" evidence="2">
    <location>
        <begin position="12"/>
        <end position="34"/>
    </location>
</feature>
<keyword evidence="2" id="KW-0472">Membrane</keyword>
<name>A0ABS3WFI5_9BACL</name>
<organism evidence="3 4">
    <name type="scientific">Paenibacillus artemisiicola</name>
    <dbReference type="NCBI Taxonomy" id="1172618"/>
    <lineage>
        <taxon>Bacteria</taxon>
        <taxon>Bacillati</taxon>
        <taxon>Bacillota</taxon>
        <taxon>Bacilli</taxon>
        <taxon>Bacillales</taxon>
        <taxon>Paenibacillaceae</taxon>
        <taxon>Paenibacillus</taxon>
    </lineage>
</organism>
<accession>A0ABS3WFI5</accession>
<evidence type="ECO:0000256" key="1">
    <source>
        <dbReference type="SAM" id="MobiDB-lite"/>
    </source>
</evidence>
<feature type="region of interest" description="Disordered" evidence="1">
    <location>
        <begin position="71"/>
        <end position="183"/>
    </location>
</feature>
<protein>
    <submittedName>
        <fullName evidence="3">Uncharacterized protein</fullName>
    </submittedName>
</protein>
<sequence length="259" mass="26445">MWKITGKVAAAVGKLAAAALLISFLSIWTTGYVVNSYVETLLKQFHIPLEQQPFALSGLWGEMWGADPGLKDGAKSNAADSAKETGDSEAGSGDASTDDGASKEGSGDASDAGSTSGGTDKTGAPNAGSGSDDGSVDAFGDLPQGELSDIGGGTGPKGNSGAASGQNGASSGDAADDAAKDGVAMSTDEINAAKSQISDADKEKLFGVMNKLPQEAWQQISTYMENGLTADEMTKVKQLMAQYLDRAEYDEMSSILSKY</sequence>
<keyword evidence="2" id="KW-1133">Transmembrane helix</keyword>
<dbReference type="RefSeq" id="WP_208849805.1">
    <property type="nucleotide sequence ID" value="NZ_JAGGDJ010000027.1"/>
</dbReference>
<evidence type="ECO:0000313" key="4">
    <source>
        <dbReference type="Proteomes" id="UP000670947"/>
    </source>
</evidence>
<proteinExistence type="predicted"/>
<comment type="caution">
    <text evidence="3">The sequence shown here is derived from an EMBL/GenBank/DDBJ whole genome shotgun (WGS) entry which is preliminary data.</text>
</comment>
<feature type="compositionally biased region" description="Low complexity" evidence="1">
    <location>
        <begin position="159"/>
        <end position="173"/>
    </location>
</feature>
<dbReference type="EMBL" id="JAGGDJ010000027">
    <property type="protein sequence ID" value="MBO7747081.1"/>
    <property type="molecule type" value="Genomic_DNA"/>
</dbReference>
<evidence type="ECO:0000313" key="3">
    <source>
        <dbReference type="EMBL" id="MBO7747081.1"/>
    </source>
</evidence>
<dbReference type="Proteomes" id="UP000670947">
    <property type="component" value="Unassembled WGS sequence"/>
</dbReference>
<keyword evidence="2" id="KW-0812">Transmembrane</keyword>
<keyword evidence="4" id="KW-1185">Reference proteome</keyword>
<gene>
    <name evidence="3" type="ORF">I8J29_23045</name>
</gene>
<reference evidence="3 4" key="1">
    <citation type="submission" date="2021-03" db="EMBL/GenBank/DDBJ databases">
        <title>Paenibacillus artemisicola MWE-103 whole genome sequence.</title>
        <authorList>
            <person name="Ham Y.J."/>
        </authorList>
    </citation>
    <scope>NUCLEOTIDE SEQUENCE [LARGE SCALE GENOMIC DNA]</scope>
    <source>
        <strain evidence="3 4">MWE-103</strain>
    </source>
</reference>